<evidence type="ECO:0000256" key="2">
    <source>
        <dbReference type="SAM" id="Phobius"/>
    </source>
</evidence>
<evidence type="ECO:0000313" key="4">
    <source>
        <dbReference type="Proteomes" id="UP000284403"/>
    </source>
</evidence>
<proteinExistence type="predicted"/>
<evidence type="ECO:0000256" key="1">
    <source>
        <dbReference type="SAM" id="MobiDB-lite"/>
    </source>
</evidence>
<sequence length="401" mass="43119">MAALSNGGFIFIGAKRQLLLLEKGTHQEAQIVYGGEVAAFACREDESIVALAFPPSPGQDRCVVRLYTFAENELGEALGEVMNAQVTQLLWVGLKHLVLCGPAGCTIYVWNGEKLSFFVSDPATHSFLQGTRLGLFYGATQSVQYWNLDTNRMVDSVKLSLQGRRLLAAVGVGYFGFALHDDGSVQVFYVTKSNIKKIGLLSRLLTVSQEEDREKSGAASPLLACALSSRKVLVGLRGADTVHKLEYRNEKVVVDSMQEKLPSPHVLVAISRDGRRCLALNTETNRCHALVLSFSGSREATAEARDKNKSRVTSEKNGSNGAATLASVKEKRHVASSADEGPAVSPVKAREAAARRSKVDRSTEGTGAPKKGVASGVTLTAVGCAALALFVLARRVLSRQR</sequence>
<feature type="compositionally biased region" description="Basic and acidic residues" evidence="1">
    <location>
        <begin position="301"/>
        <end position="314"/>
    </location>
</feature>
<keyword evidence="2" id="KW-1133">Transmembrane helix</keyword>
<feature type="region of interest" description="Disordered" evidence="1">
    <location>
        <begin position="301"/>
        <end position="373"/>
    </location>
</feature>
<organism evidence="3 4">
    <name type="scientific">Trypanosoma conorhini</name>
    <dbReference type="NCBI Taxonomy" id="83891"/>
    <lineage>
        <taxon>Eukaryota</taxon>
        <taxon>Discoba</taxon>
        <taxon>Euglenozoa</taxon>
        <taxon>Kinetoplastea</taxon>
        <taxon>Metakinetoplastina</taxon>
        <taxon>Trypanosomatida</taxon>
        <taxon>Trypanosomatidae</taxon>
        <taxon>Trypanosoma</taxon>
    </lineage>
</organism>
<comment type="caution">
    <text evidence="3">The sequence shown here is derived from an EMBL/GenBank/DDBJ whole genome shotgun (WGS) entry which is preliminary data.</text>
</comment>
<evidence type="ECO:0008006" key="5">
    <source>
        <dbReference type="Google" id="ProtNLM"/>
    </source>
</evidence>
<dbReference type="AlphaFoldDB" id="A0A422Q1D5"/>
<protein>
    <recommendedName>
        <fullName evidence="5">Present in the outer mitochondrial membrane proteome 13</fullName>
    </recommendedName>
</protein>
<dbReference type="Proteomes" id="UP000284403">
    <property type="component" value="Unassembled WGS sequence"/>
</dbReference>
<feature type="compositionally biased region" description="Basic and acidic residues" evidence="1">
    <location>
        <begin position="348"/>
        <end position="363"/>
    </location>
</feature>
<dbReference type="SUPFAM" id="SSF69322">
    <property type="entry name" value="Tricorn protease domain 2"/>
    <property type="match status" value="1"/>
</dbReference>
<evidence type="ECO:0000313" key="3">
    <source>
        <dbReference type="EMBL" id="RNF23778.1"/>
    </source>
</evidence>
<dbReference type="GeneID" id="40316349"/>
<dbReference type="RefSeq" id="XP_029230244.1">
    <property type="nucleotide sequence ID" value="XM_029369661.1"/>
</dbReference>
<keyword evidence="2" id="KW-0812">Transmembrane</keyword>
<feature type="transmembrane region" description="Helical" evidence="2">
    <location>
        <begin position="372"/>
        <end position="393"/>
    </location>
</feature>
<dbReference type="OrthoDB" id="273569at2759"/>
<keyword evidence="4" id="KW-1185">Reference proteome</keyword>
<gene>
    <name evidence="3" type="ORF">Tco025E_02738</name>
</gene>
<name>A0A422Q1D5_9TRYP</name>
<keyword evidence="2" id="KW-0472">Membrane</keyword>
<dbReference type="EMBL" id="MKKU01000113">
    <property type="protein sequence ID" value="RNF23778.1"/>
    <property type="molecule type" value="Genomic_DNA"/>
</dbReference>
<accession>A0A422Q1D5</accession>
<reference evidence="3 4" key="1">
    <citation type="journal article" date="2018" name="BMC Genomics">
        <title>Genomic comparison of Trypanosoma conorhini and Trypanosoma rangeli to Trypanosoma cruzi strains of high and low virulence.</title>
        <authorList>
            <person name="Bradwell K.R."/>
            <person name="Koparde V.N."/>
            <person name="Matveyev A.V."/>
            <person name="Serrano M.G."/>
            <person name="Alves J.M."/>
            <person name="Parikh H."/>
            <person name="Huang B."/>
            <person name="Lee V."/>
            <person name="Espinosa-Alvarez O."/>
            <person name="Ortiz P.A."/>
            <person name="Costa-Martins A.G."/>
            <person name="Teixeira M.M."/>
            <person name="Buck G.A."/>
        </authorList>
    </citation>
    <scope>NUCLEOTIDE SEQUENCE [LARGE SCALE GENOMIC DNA]</scope>
    <source>
        <strain evidence="3 4">025E</strain>
    </source>
</reference>